<evidence type="ECO:0000259" key="1">
    <source>
        <dbReference type="PROSITE" id="PS50404"/>
    </source>
</evidence>
<dbReference type="Gene3D" id="3.40.30.10">
    <property type="entry name" value="Glutaredoxin"/>
    <property type="match status" value="1"/>
</dbReference>
<dbReference type="InterPro" id="IPR040079">
    <property type="entry name" value="Glutathione_S-Trfase"/>
</dbReference>
<feature type="domain" description="GST N-terminal" evidence="1">
    <location>
        <begin position="1"/>
        <end position="79"/>
    </location>
</feature>
<dbReference type="Proteomes" id="UP001165565">
    <property type="component" value="Unassembled WGS sequence"/>
</dbReference>
<dbReference type="SUPFAM" id="SSF52833">
    <property type="entry name" value="Thioredoxin-like"/>
    <property type="match status" value="1"/>
</dbReference>
<evidence type="ECO:0000313" key="3">
    <source>
        <dbReference type="Proteomes" id="UP001165565"/>
    </source>
</evidence>
<dbReference type="SFLD" id="SFLDG00358">
    <property type="entry name" value="Main_(cytGST)"/>
    <property type="match status" value="1"/>
</dbReference>
<dbReference type="Gene3D" id="1.20.1050.10">
    <property type="match status" value="1"/>
</dbReference>
<comment type="caution">
    <text evidence="2">The sequence shown here is derived from an EMBL/GenBank/DDBJ whole genome shotgun (WGS) entry which is preliminary data.</text>
</comment>
<dbReference type="InterPro" id="IPR050983">
    <property type="entry name" value="GST_Omega/HSP26"/>
</dbReference>
<dbReference type="InterPro" id="IPR004045">
    <property type="entry name" value="Glutathione_S-Trfase_N"/>
</dbReference>
<dbReference type="Pfam" id="PF13417">
    <property type="entry name" value="GST_N_3"/>
    <property type="match status" value="1"/>
</dbReference>
<dbReference type="CDD" id="cd00299">
    <property type="entry name" value="GST_C_family"/>
    <property type="match status" value="1"/>
</dbReference>
<dbReference type="AlphaFoldDB" id="A0AA41ZCG9"/>
<reference evidence="2" key="1">
    <citation type="submission" date="2022-06" db="EMBL/GenBank/DDBJ databases">
        <title>Sphingomonas sp. nov. isolated from rhizosphere soil of tomato.</title>
        <authorList>
            <person name="Dong H."/>
            <person name="Gao R."/>
        </authorList>
    </citation>
    <scope>NUCLEOTIDE SEQUENCE</scope>
    <source>
        <strain evidence="2">MMSM24</strain>
    </source>
</reference>
<dbReference type="PANTHER" id="PTHR43968:SF6">
    <property type="entry name" value="GLUTATHIONE S-TRANSFERASE OMEGA"/>
    <property type="match status" value="1"/>
</dbReference>
<accession>A0AA41ZCG9</accession>
<dbReference type="InterPro" id="IPR036282">
    <property type="entry name" value="Glutathione-S-Trfase_C_sf"/>
</dbReference>
<name>A0AA41ZCG9_9SPHN</name>
<dbReference type="Pfam" id="PF13410">
    <property type="entry name" value="GST_C_2"/>
    <property type="match status" value="1"/>
</dbReference>
<dbReference type="EMBL" id="JANFAV010000014">
    <property type="protein sequence ID" value="MCW6536611.1"/>
    <property type="molecule type" value="Genomic_DNA"/>
</dbReference>
<dbReference type="PROSITE" id="PS50404">
    <property type="entry name" value="GST_NTER"/>
    <property type="match status" value="1"/>
</dbReference>
<evidence type="ECO:0000313" key="2">
    <source>
        <dbReference type="EMBL" id="MCW6536611.1"/>
    </source>
</evidence>
<dbReference type="GO" id="GO:0005737">
    <property type="term" value="C:cytoplasm"/>
    <property type="evidence" value="ECO:0007669"/>
    <property type="project" value="TreeGrafter"/>
</dbReference>
<keyword evidence="3" id="KW-1185">Reference proteome</keyword>
<dbReference type="SUPFAM" id="SSF47616">
    <property type="entry name" value="GST C-terminal domain-like"/>
    <property type="match status" value="1"/>
</dbReference>
<dbReference type="SFLD" id="SFLDS00019">
    <property type="entry name" value="Glutathione_Transferase_(cytos"/>
    <property type="match status" value="1"/>
</dbReference>
<dbReference type="PANTHER" id="PTHR43968">
    <property type="match status" value="1"/>
</dbReference>
<protein>
    <submittedName>
        <fullName evidence="2">Glutathione S-transferase family protein</fullName>
    </submittedName>
</protein>
<proteinExistence type="predicted"/>
<gene>
    <name evidence="2" type="ORF">NEE01_17680</name>
</gene>
<sequence length="216" mass="23006">MHIYGSTASPFVQRVLMAARAKGHEIAVKPPLGGQMQSPEFQAISPMGRVPVLALDDGGHLCESAAIVGYFDDTLDGPALLPTDPLARARTRELVSLAIGEVGVGLRPLMVHLVFRMGDAPDVVAAARATIEKGLDAIEKLIPDAPATTPTPADCALVPILALARIIDPMAGTWERVKAHPRVAHYFERALEHPIARRTIDEMEAGFAAIMARNAG</sequence>
<dbReference type="InterPro" id="IPR036249">
    <property type="entry name" value="Thioredoxin-like_sf"/>
</dbReference>
<dbReference type="RefSeq" id="WP_179513215.1">
    <property type="nucleotide sequence ID" value="NZ_JANFAU010000012.1"/>
</dbReference>
<organism evidence="2 3">
    <name type="scientific">Sphingomonas lycopersici</name>
    <dbReference type="NCBI Taxonomy" id="2951807"/>
    <lineage>
        <taxon>Bacteria</taxon>
        <taxon>Pseudomonadati</taxon>
        <taxon>Pseudomonadota</taxon>
        <taxon>Alphaproteobacteria</taxon>
        <taxon>Sphingomonadales</taxon>
        <taxon>Sphingomonadaceae</taxon>
        <taxon>Sphingomonas</taxon>
    </lineage>
</organism>